<name>A0ABS3AR91_9BACT</name>
<keyword evidence="8" id="KW-0408">Iron</keyword>
<dbReference type="SFLD" id="SFLDS00029">
    <property type="entry name" value="Radical_SAM"/>
    <property type="match status" value="1"/>
</dbReference>
<keyword evidence="4" id="KW-0004">4Fe-4S</keyword>
<keyword evidence="6" id="KW-0479">Metal-binding</keyword>
<dbReference type="InterPro" id="IPR058240">
    <property type="entry name" value="rSAM_sf"/>
</dbReference>
<comment type="caution">
    <text evidence="12">The sequence shown here is derived from an EMBL/GenBank/DDBJ whole genome shotgun (WGS) entry which is preliminary data.</text>
</comment>
<sequence>MITRSPSLWRKIQRENITCWKTLADFLQLTEQQRDTILPTSHFPLNLPRRLADKIKKGSLNDPILLQFLPSQKETASAVGYTKDPVGDRLAQKTPRLIHKYQGRALLYTTSACAMHCRYCFRQHYSTENKTTTPYDFAEELQLIAQDPSLSEIILSGGDPLSLSDQRLAQLIAQLNHIPHIKRLRFHTRFPIGIPERIDEDFCNMLKTSRMQIWFLLHANHASELDDEVMHAMRKIQALTIPTLSQTVLLKGVNDDLTTLKTLCERLVNNAITPYYLHQLDRVQGAEHFEVADSQAVILIEQLRNTLSGYAIPTL</sequence>
<feature type="domain" description="Radical SAM core" evidence="11">
    <location>
        <begin position="99"/>
        <end position="311"/>
    </location>
</feature>
<dbReference type="CDD" id="cd01335">
    <property type="entry name" value="Radical_SAM"/>
    <property type="match status" value="1"/>
</dbReference>
<dbReference type="Pfam" id="PF04055">
    <property type="entry name" value="Radical_SAM"/>
    <property type="match status" value="1"/>
</dbReference>
<dbReference type="PANTHER" id="PTHR30538">
    <property type="entry name" value="LYSINE 2,3-AMINOMUTASE-RELATED"/>
    <property type="match status" value="1"/>
</dbReference>
<comment type="cofactor">
    <cofactor evidence="1">
        <name>pyridoxal 5'-phosphate</name>
        <dbReference type="ChEBI" id="CHEBI:597326"/>
    </cofactor>
</comment>
<dbReference type="PIRSF" id="PIRSF004911">
    <property type="entry name" value="DUF160"/>
    <property type="match status" value="1"/>
</dbReference>
<evidence type="ECO:0000256" key="6">
    <source>
        <dbReference type="ARBA" id="ARBA00022723"/>
    </source>
</evidence>
<evidence type="ECO:0000256" key="10">
    <source>
        <dbReference type="ARBA" id="ARBA00023235"/>
    </source>
</evidence>
<dbReference type="SUPFAM" id="SSF102114">
    <property type="entry name" value="Radical SAM enzymes"/>
    <property type="match status" value="1"/>
</dbReference>
<gene>
    <name evidence="12" type="ORF">JYU14_04145</name>
</gene>
<dbReference type="Proteomes" id="UP000722121">
    <property type="component" value="Unassembled WGS sequence"/>
</dbReference>
<keyword evidence="10" id="KW-0413">Isomerase</keyword>
<feature type="non-terminal residue" evidence="12">
    <location>
        <position position="315"/>
    </location>
</feature>
<dbReference type="InterPro" id="IPR003739">
    <property type="entry name" value="Lys_aminomutase/Glu_NH3_mut"/>
</dbReference>
<evidence type="ECO:0000256" key="3">
    <source>
        <dbReference type="ARBA" id="ARBA00008703"/>
    </source>
</evidence>
<keyword evidence="13" id="KW-1185">Reference proteome</keyword>
<evidence type="ECO:0000313" key="13">
    <source>
        <dbReference type="Proteomes" id="UP000722121"/>
    </source>
</evidence>
<keyword evidence="9" id="KW-0411">Iron-sulfur</keyword>
<dbReference type="EMBL" id="JAFITR010000094">
    <property type="protein sequence ID" value="MBN4067255.1"/>
    <property type="molecule type" value="Genomic_DNA"/>
</dbReference>
<dbReference type="PANTHER" id="PTHR30538:SF1">
    <property type="entry name" value="L-LYSINE 2,3-AMINOMUTASE"/>
    <property type="match status" value="1"/>
</dbReference>
<comment type="cofactor">
    <cofactor evidence="2">
        <name>[4Fe-4S] cluster</name>
        <dbReference type="ChEBI" id="CHEBI:49883"/>
    </cofactor>
</comment>
<protein>
    <submittedName>
        <fullName evidence="12">KamA family radical SAM protein</fullName>
    </submittedName>
</protein>
<keyword evidence="7" id="KW-0663">Pyridoxal phosphate</keyword>
<dbReference type="InterPro" id="IPR013785">
    <property type="entry name" value="Aldolase_TIM"/>
</dbReference>
<comment type="similarity">
    <text evidence="3">Belongs to the radical SAM superfamily. KamA family.</text>
</comment>
<accession>A0ABS3AR91</accession>
<dbReference type="NCBIfam" id="TIGR00238">
    <property type="entry name" value="KamA family radical SAM protein"/>
    <property type="match status" value="1"/>
</dbReference>
<reference evidence="12 13" key="1">
    <citation type="submission" date="2021-02" db="EMBL/GenBank/DDBJ databases">
        <title>Activity-based single-cell genomes from oceanic crustal fluid captures similar information to metagenomic and metatranscriptomic surveys with orders of magnitude less sampling.</title>
        <authorList>
            <person name="D'Angelo T.S."/>
            <person name="Orcutt B.N."/>
        </authorList>
    </citation>
    <scope>NUCLEOTIDE SEQUENCE [LARGE SCALE GENOMIC DNA]</scope>
    <source>
        <strain evidence="12">AH-315-G07</strain>
    </source>
</reference>
<evidence type="ECO:0000256" key="7">
    <source>
        <dbReference type="ARBA" id="ARBA00022898"/>
    </source>
</evidence>
<proteinExistence type="inferred from homology"/>
<evidence type="ECO:0000256" key="2">
    <source>
        <dbReference type="ARBA" id="ARBA00001966"/>
    </source>
</evidence>
<dbReference type="InterPro" id="IPR007197">
    <property type="entry name" value="rSAM"/>
</dbReference>
<dbReference type="PROSITE" id="PS51918">
    <property type="entry name" value="RADICAL_SAM"/>
    <property type="match status" value="1"/>
</dbReference>
<evidence type="ECO:0000256" key="1">
    <source>
        <dbReference type="ARBA" id="ARBA00001933"/>
    </source>
</evidence>
<evidence type="ECO:0000313" key="12">
    <source>
        <dbReference type="EMBL" id="MBN4067255.1"/>
    </source>
</evidence>
<dbReference type="Gene3D" id="3.20.20.70">
    <property type="entry name" value="Aldolase class I"/>
    <property type="match status" value="1"/>
</dbReference>
<evidence type="ECO:0000256" key="9">
    <source>
        <dbReference type="ARBA" id="ARBA00023014"/>
    </source>
</evidence>
<keyword evidence="5" id="KW-0949">S-adenosyl-L-methionine</keyword>
<evidence type="ECO:0000256" key="8">
    <source>
        <dbReference type="ARBA" id="ARBA00023004"/>
    </source>
</evidence>
<evidence type="ECO:0000256" key="4">
    <source>
        <dbReference type="ARBA" id="ARBA00022485"/>
    </source>
</evidence>
<evidence type="ECO:0000259" key="11">
    <source>
        <dbReference type="PROSITE" id="PS51918"/>
    </source>
</evidence>
<organism evidence="12 13">
    <name type="scientific">Simkania negevensis</name>
    <dbReference type="NCBI Taxonomy" id="83561"/>
    <lineage>
        <taxon>Bacteria</taxon>
        <taxon>Pseudomonadati</taxon>
        <taxon>Chlamydiota</taxon>
        <taxon>Chlamydiia</taxon>
        <taxon>Parachlamydiales</taxon>
        <taxon>Simkaniaceae</taxon>
        <taxon>Simkania</taxon>
    </lineage>
</organism>
<evidence type="ECO:0000256" key="5">
    <source>
        <dbReference type="ARBA" id="ARBA00022691"/>
    </source>
</evidence>